<evidence type="ECO:0000313" key="2">
    <source>
        <dbReference type="Proteomes" id="UP001157006"/>
    </source>
</evidence>
<keyword evidence="2" id="KW-1185">Reference proteome</keyword>
<gene>
    <name evidence="1" type="ORF">VFH_III021120</name>
</gene>
<reference evidence="1 2" key="1">
    <citation type="submission" date="2023-01" db="EMBL/GenBank/DDBJ databases">
        <authorList>
            <person name="Kreplak J."/>
        </authorList>
    </citation>
    <scope>NUCLEOTIDE SEQUENCE [LARGE SCALE GENOMIC DNA]</scope>
</reference>
<evidence type="ECO:0000313" key="1">
    <source>
        <dbReference type="EMBL" id="CAI8602028.1"/>
    </source>
</evidence>
<accession>A0AAV0ZXG0</accession>
<proteinExistence type="predicted"/>
<dbReference type="Proteomes" id="UP001157006">
    <property type="component" value="Chromosome 3"/>
</dbReference>
<dbReference type="EMBL" id="OX451738">
    <property type="protein sequence ID" value="CAI8602028.1"/>
    <property type="molecule type" value="Genomic_DNA"/>
</dbReference>
<dbReference type="AlphaFoldDB" id="A0AAV0ZXG0"/>
<organism evidence="1 2">
    <name type="scientific">Vicia faba</name>
    <name type="common">Broad bean</name>
    <name type="synonym">Faba vulgaris</name>
    <dbReference type="NCBI Taxonomy" id="3906"/>
    <lineage>
        <taxon>Eukaryota</taxon>
        <taxon>Viridiplantae</taxon>
        <taxon>Streptophyta</taxon>
        <taxon>Embryophyta</taxon>
        <taxon>Tracheophyta</taxon>
        <taxon>Spermatophyta</taxon>
        <taxon>Magnoliopsida</taxon>
        <taxon>eudicotyledons</taxon>
        <taxon>Gunneridae</taxon>
        <taxon>Pentapetalae</taxon>
        <taxon>rosids</taxon>
        <taxon>fabids</taxon>
        <taxon>Fabales</taxon>
        <taxon>Fabaceae</taxon>
        <taxon>Papilionoideae</taxon>
        <taxon>50 kb inversion clade</taxon>
        <taxon>NPAAA clade</taxon>
        <taxon>Hologalegina</taxon>
        <taxon>IRL clade</taxon>
        <taxon>Fabeae</taxon>
        <taxon>Vicia</taxon>
    </lineage>
</organism>
<protein>
    <submittedName>
        <fullName evidence="1">Uncharacterized protein</fullName>
    </submittedName>
</protein>
<name>A0AAV0ZXG0_VICFA</name>
<sequence length="117" mass="13397">MTLGIQSKQRNLFFPTLRTAAASSSFLNFSAFSHFSSDQHAAARPPLINSPSSLHLCPNTSPLSHHLTHYNHDSLHSHFIDPDINLKKISNSKNIKRKVKLVNSWKKHEDRWRNSWA</sequence>